<organism evidence="1 2">
    <name type="scientific">Polarella glacialis</name>
    <name type="common">Dinoflagellate</name>
    <dbReference type="NCBI Taxonomy" id="89957"/>
    <lineage>
        <taxon>Eukaryota</taxon>
        <taxon>Sar</taxon>
        <taxon>Alveolata</taxon>
        <taxon>Dinophyceae</taxon>
        <taxon>Suessiales</taxon>
        <taxon>Suessiaceae</taxon>
        <taxon>Polarella</taxon>
    </lineage>
</organism>
<protein>
    <submittedName>
        <fullName evidence="1">Uncharacterized protein</fullName>
    </submittedName>
</protein>
<dbReference type="Proteomes" id="UP000654075">
    <property type="component" value="Unassembled WGS sequence"/>
</dbReference>
<proteinExistence type="predicted"/>
<dbReference type="AlphaFoldDB" id="A0A813GZN6"/>
<keyword evidence="2" id="KW-1185">Reference proteome</keyword>
<evidence type="ECO:0000313" key="1">
    <source>
        <dbReference type="EMBL" id="CAE8630804.1"/>
    </source>
</evidence>
<accession>A0A813GZN6</accession>
<evidence type="ECO:0000313" key="2">
    <source>
        <dbReference type="Proteomes" id="UP000654075"/>
    </source>
</evidence>
<gene>
    <name evidence="1" type="ORF">PGLA1383_LOCUS47017</name>
</gene>
<comment type="caution">
    <text evidence="1">The sequence shown here is derived from an EMBL/GenBank/DDBJ whole genome shotgun (WGS) entry which is preliminary data.</text>
</comment>
<reference evidence="1" key="1">
    <citation type="submission" date="2021-02" db="EMBL/GenBank/DDBJ databases">
        <authorList>
            <person name="Dougan E. K."/>
            <person name="Rhodes N."/>
            <person name="Thang M."/>
            <person name="Chan C."/>
        </authorList>
    </citation>
    <scope>NUCLEOTIDE SEQUENCE</scope>
</reference>
<sequence>EGGSFDDDEAGEGDSHERLDGFLHERFEDMRAEVDQQNESLRIRLDDAYKESRGYLDDMRSGAQVRTSIAMNKGMRFDFTCSVAAGFIEEPKSKIDL</sequence>
<dbReference type="EMBL" id="CAJNNV010029959">
    <property type="protein sequence ID" value="CAE8630804.1"/>
    <property type="molecule type" value="Genomic_DNA"/>
</dbReference>
<feature type="non-terminal residue" evidence="1">
    <location>
        <position position="97"/>
    </location>
</feature>
<name>A0A813GZN6_POLGL</name>